<protein>
    <submittedName>
        <fullName evidence="1">Uncharacterized protein</fullName>
    </submittedName>
</protein>
<name>C7Q312_CATAD</name>
<dbReference type="RefSeq" id="WP_012787197.1">
    <property type="nucleotide sequence ID" value="NC_013131.1"/>
</dbReference>
<dbReference type="EMBL" id="CP001700">
    <property type="protein sequence ID" value="ACU71904.1"/>
    <property type="molecule type" value="Genomic_DNA"/>
</dbReference>
<proteinExistence type="predicted"/>
<sequence length="73" mass="7967">MKAIAVITIPDNLATRWQRDVGAADHADLAVVWLDEAITDIIATRIVGIDEGDAYDEVRDEIEVSVVPDGSEF</sequence>
<dbReference type="STRING" id="479433.Caci_2995"/>
<evidence type="ECO:0000313" key="2">
    <source>
        <dbReference type="Proteomes" id="UP000000851"/>
    </source>
</evidence>
<organism evidence="1 2">
    <name type="scientific">Catenulispora acidiphila (strain DSM 44928 / JCM 14897 / NBRC 102108 / NRRL B-24433 / ID139908)</name>
    <dbReference type="NCBI Taxonomy" id="479433"/>
    <lineage>
        <taxon>Bacteria</taxon>
        <taxon>Bacillati</taxon>
        <taxon>Actinomycetota</taxon>
        <taxon>Actinomycetes</taxon>
        <taxon>Catenulisporales</taxon>
        <taxon>Catenulisporaceae</taxon>
        <taxon>Catenulispora</taxon>
    </lineage>
</organism>
<dbReference type="InParanoid" id="C7Q312"/>
<dbReference type="HOGENOM" id="CLU_2697835_0_0_11"/>
<keyword evidence="2" id="KW-1185">Reference proteome</keyword>
<accession>C7Q312</accession>
<dbReference type="KEGG" id="cai:Caci_2995"/>
<dbReference type="AlphaFoldDB" id="C7Q312"/>
<dbReference type="Proteomes" id="UP000000851">
    <property type="component" value="Chromosome"/>
</dbReference>
<evidence type="ECO:0000313" key="1">
    <source>
        <dbReference type="EMBL" id="ACU71904.1"/>
    </source>
</evidence>
<gene>
    <name evidence="1" type="ordered locus">Caci_2995</name>
</gene>
<reference evidence="1 2" key="1">
    <citation type="journal article" date="2009" name="Stand. Genomic Sci.">
        <title>Complete genome sequence of Catenulispora acidiphila type strain (ID 139908).</title>
        <authorList>
            <person name="Copeland A."/>
            <person name="Lapidus A."/>
            <person name="Glavina Del Rio T."/>
            <person name="Nolan M."/>
            <person name="Lucas S."/>
            <person name="Chen F."/>
            <person name="Tice H."/>
            <person name="Cheng J.F."/>
            <person name="Bruce D."/>
            <person name="Goodwin L."/>
            <person name="Pitluck S."/>
            <person name="Mikhailova N."/>
            <person name="Pati A."/>
            <person name="Ivanova N."/>
            <person name="Mavromatis K."/>
            <person name="Chen A."/>
            <person name="Palaniappan K."/>
            <person name="Chain P."/>
            <person name="Land M."/>
            <person name="Hauser L."/>
            <person name="Chang Y.J."/>
            <person name="Jeffries C.D."/>
            <person name="Chertkov O."/>
            <person name="Brettin T."/>
            <person name="Detter J.C."/>
            <person name="Han C."/>
            <person name="Ali Z."/>
            <person name="Tindall B.J."/>
            <person name="Goker M."/>
            <person name="Bristow J."/>
            <person name="Eisen J.A."/>
            <person name="Markowitz V."/>
            <person name="Hugenholtz P."/>
            <person name="Kyrpides N.C."/>
            <person name="Klenk H.P."/>
        </authorList>
    </citation>
    <scope>NUCLEOTIDE SEQUENCE [LARGE SCALE GENOMIC DNA]</scope>
    <source>
        <strain evidence="2">DSM 44928 / JCM 14897 / NBRC 102108 / NRRL B-24433 / ID139908</strain>
    </source>
</reference>